<dbReference type="CDD" id="cd11333">
    <property type="entry name" value="AmyAc_SI_OligoGlu_DGase"/>
    <property type="match status" value="1"/>
</dbReference>
<dbReference type="InterPro" id="IPR013780">
    <property type="entry name" value="Glyco_hydro_b"/>
</dbReference>
<evidence type="ECO:0000313" key="7">
    <source>
        <dbReference type="Proteomes" id="UP000269301"/>
    </source>
</evidence>
<dbReference type="InterPro" id="IPR045857">
    <property type="entry name" value="O16G_dom_2"/>
</dbReference>
<dbReference type="EMBL" id="RBZP01000033">
    <property type="protein sequence ID" value="RKQ28201.1"/>
    <property type="molecule type" value="Genomic_DNA"/>
</dbReference>
<gene>
    <name evidence="6" type="ORF">D8M06_19080</name>
</gene>
<comment type="subcellular location">
    <subcellularLocation>
        <location evidence="1">Cytoplasm</location>
    </subcellularLocation>
</comment>
<keyword evidence="3" id="KW-0378">Hydrolase</keyword>
<dbReference type="Pfam" id="PF16657">
    <property type="entry name" value="Malt_amylase_C"/>
    <property type="match status" value="1"/>
</dbReference>
<evidence type="ECO:0000256" key="4">
    <source>
        <dbReference type="ARBA" id="ARBA00023295"/>
    </source>
</evidence>
<keyword evidence="4" id="KW-0326">Glycosidase</keyword>
<organism evidence="6 7">
    <name type="scientific">Oceanobacillus halophilus</name>
    <dbReference type="NCBI Taxonomy" id="930130"/>
    <lineage>
        <taxon>Bacteria</taxon>
        <taxon>Bacillati</taxon>
        <taxon>Bacillota</taxon>
        <taxon>Bacilli</taxon>
        <taxon>Bacillales</taxon>
        <taxon>Bacillaceae</taxon>
        <taxon>Oceanobacillus</taxon>
    </lineage>
</organism>
<proteinExistence type="inferred from homology"/>
<reference evidence="6 7" key="1">
    <citation type="journal article" date="2016" name="Int. J. Syst. Evol. Microbiol.">
        <title>Oceanobacillus halophilus sp. nov., a novel moderately halophilic bacterium from a hypersaline lake.</title>
        <authorList>
            <person name="Amoozegar M.A."/>
            <person name="Bagheri M."/>
            <person name="Makhdoumi A."/>
            <person name="Nikou M.M."/>
            <person name="Fazeli S.A.S."/>
            <person name="Schumann P."/>
            <person name="Sproer C."/>
            <person name="Sanchez-Porro C."/>
            <person name="Ventosa A."/>
        </authorList>
    </citation>
    <scope>NUCLEOTIDE SEQUENCE [LARGE SCALE GENOMIC DNA]</scope>
    <source>
        <strain evidence="6 7">DSM 23996</strain>
    </source>
</reference>
<keyword evidence="7" id="KW-1185">Reference proteome</keyword>
<dbReference type="NCBIfam" id="NF008183">
    <property type="entry name" value="PRK10933.1"/>
    <property type="match status" value="1"/>
</dbReference>
<name>A0A494ZTA5_9BACI</name>
<dbReference type="OrthoDB" id="9805159at2"/>
<dbReference type="InterPro" id="IPR032091">
    <property type="entry name" value="Malt_amylase-like_C"/>
</dbReference>
<dbReference type="RefSeq" id="WP_121206173.1">
    <property type="nucleotide sequence ID" value="NZ_RBZP01000033.1"/>
</dbReference>
<dbReference type="GO" id="GO:0009313">
    <property type="term" value="P:oligosaccharide catabolic process"/>
    <property type="evidence" value="ECO:0007669"/>
    <property type="project" value="TreeGrafter"/>
</dbReference>
<dbReference type="SUPFAM" id="SSF51445">
    <property type="entry name" value="(Trans)glycosidases"/>
    <property type="match status" value="1"/>
</dbReference>
<evidence type="ECO:0000256" key="2">
    <source>
        <dbReference type="ARBA" id="ARBA00008061"/>
    </source>
</evidence>
<dbReference type="InterPro" id="IPR006047">
    <property type="entry name" value="GH13_cat_dom"/>
</dbReference>
<comment type="caution">
    <text evidence="6">The sequence shown here is derived from an EMBL/GenBank/DDBJ whole genome shotgun (WGS) entry which is preliminary data.</text>
</comment>
<accession>A0A494ZTA5</accession>
<dbReference type="SMART" id="SM00642">
    <property type="entry name" value="Aamy"/>
    <property type="match status" value="1"/>
</dbReference>
<sequence>MKQVWWKEAVAYQVYPRSFMDSNGDGIGDIQGVISKLDYLKDLGIDVIWISPIYQSPNDDNGYDISDYKDIMDEFGTMEDFDLLLEEVHRRDMKLIMDLVINHTSDEHPWFIESRSSKDNPYRNYYIWHPGKDGKKPNNWESIFGGSVWEYDEKTEEYFLHVFSRKQPDLNWENPVVRNELYDMVNWWLDKGIDGFRVDAISHIKKVDGFPDMPNPDNEKYVPSYEGHMNREGIQVFLEELKQKTFSNYDIMTVGEANGVSVDQADEWVSEDNGKFDMIFQFEHLDLWGKNVNTGLDIHALKKTLTKWQKGLEGKGWNALFLENHDQPRSVSTWGNSEEYRVESAKGLATMYFLMQGTPFIYQGQEIGMTNVQFPSIDDYDDVGMRNYYYNEIEKGTPAEEIMEVIWQSGRDNSRTPMQWNAEKNAGFSDGEPWMKVNPNYTEINVEKELQDPNSIYHYYKKLIQMRKESDVLVYGNYHLIMEDHDKIYAYKRTLDDETFVIVTNLFAEEVEFTLPSDIENRNKELLLTNYQDNQENVLKPYEAKVYKIFR</sequence>
<evidence type="ECO:0000256" key="3">
    <source>
        <dbReference type="ARBA" id="ARBA00022801"/>
    </source>
</evidence>
<dbReference type="FunFam" id="2.60.40.1180:FF:000007">
    <property type="entry name" value="Sucrose isomerase"/>
    <property type="match status" value="1"/>
</dbReference>
<evidence type="ECO:0000259" key="5">
    <source>
        <dbReference type="SMART" id="SM00642"/>
    </source>
</evidence>
<dbReference type="Gene3D" id="3.20.20.80">
    <property type="entry name" value="Glycosidases"/>
    <property type="match status" value="2"/>
</dbReference>
<dbReference type="PANTHER" id="PTHR10357">
    <property type="entry name" value="ALPHA-AMYLASE FAMILY MEMBER"/>
    <property type="match status" value="1"/>
</dbReference>
<dbReference type="Gene3D" id="2.60.40.1180">
    <property type="entry name" value="Golgi alpha-mannosidase II"/>
    <property type="match status" value="1"/>
</dbReference>
<dbReference type="Proteomes" id="UP000269301">
    <property type="component" value="Unassembled WGS sequence"/>
</dbReference>
<dbReference type="FunFam" id="3.90.400.10:FF:000002">
    <property type="entry name" value="Sucrose isomerase"/>
    <property type="match status" value="1"/>
</dbReference>
<dbReference type="GO" id="GO:0005737">
    <property type="term" value="C:cytoplasm"/>
    <property type="evidence" value="ECO:0007669"/>
    <property type="project" value="UniProtKB-SubCell"/>
</dbReference>
<feature type="domain" description="Glycosyl hydrolase family 13 catalytic" evidence="5">
    <location>
        <begin position="13"/>
        <end position="415"/>
    </location>
</feature>
<dbReference type="PANTHER" id="PTHR10357:SF178">
    <property type="entry name" value="OLIGO-1,6-GLUCOSIDASE 3-RELATED"/>
    <property type="match status" value="1"/>
</dbReference>
<dbReference type="Gene3D" id="3.90.400.10">
    <property type="entry name" value="Oligo-1,6-glucosidase, Domain 2"/>
    <property type="match status" value="1"/>
</dbReference>
<dbReference type="AlphaFoldDB" id="A0A494ZTA5"/>
<dbReference type="SUPFAM" id="SSF51011">
    <property type="entry name" value="Glycosyl hydrolase domain"/>
    <property type="match status" value="1"/>
</dbReference>
<evidence type="ECO:0000313" key="6">
    <source>
        <dbReference type="EMBL" id="RKQ28201.1"/>
    </source>
</evidence>
<dbReference type="Pfam" id="PF00128">
    <property type="entry name" value="Alpha-amylase"/>
    <property type="match status" value="1"/>
</dbReference>
<dbReference type="GO" id="GO:0004556">
    <property type="term" value="F:alpha-amylase activity"/>
    <property type="evidence" value="ECO:0007669"/>
    <property type="project" value="TreeGrafter"/>
</dbReference>
<evidence type="ECO:0000256" key="1">
    <source>
        <dbReference type="ARBA" id="ARBA00004496"/>
    </source>
</evidence>
<comment type="similarity">
    <text evidence="2">Belongs to the glycosyl hydrolase 13 family.</text>
</comment>
<protein>
    <submittedName>
        <fullName evidence="6">Alpha-glucosidase</fullName>
    </submittedName>
</protein>
<dbReference type="InterPro" id="IPR017853">
    <property type="entry name" value="GH"/>
</dbReference>
<dbReference type="FunFam" id="3.20.20.80:FF:000064">
    <property type="entry name" value="Oligo-1,6-glucosidase"/>
    <property type="match status" value="2"/>
</dbReference>